<sequence length="827" mass="88320">MAAFKSAPKGAFVRILSTVSTVALGIGAFTAPAFAQEATEEDSVGLTEIIVTARKVEENLQDVPVAVTAFSGEDLQNQNIQRLQDVANFTPGLAMRQGSSTPSAVTITLRGQVQTDILATLDPSVGTYVDGVYWSRAYGLNSDILDASSVQVLKGPQGTLFGRNTTGGALLINTNDPDLNEYGGKISASYGRFNELTLNAVSNIPIVEDKIAIRLAGQRFKRDGFTSNTTASTTALLGNTVVRRNYPGSQLGRKLDNRDRWNFRGKLLIKPTDRLSLLFSGEYFDMEENPARQLVFAASAFNAGLATPTNPTPNSTYSVSATAGTFVGILNGNPPATATAPGLAILNAQAATLAANPRTTANNEVSYALARTYTYGFTGALDTDWGEIKLILGQRKVNSAAGLDLEGSSYAVHFTEGQQELKQQSAELQITGQAFADAVDFAAGAFVFHESGFDQSISVTVPALNPATSHFYGKIDNDSIGVYGQASWHITDALTFTGGLRYSVDDKGLETRTNNYIRTSGLTICSIIPVAPFNAGGEVVGPAQCGVKRRDSFAGVSYTAGLDYKLNDDVLVYVKTAKGFRSGGQNLRAPNTAAFIPFRPETAISYEVGFKGQFFDNRVRFNAAAYLTNVKDIQRSTLIATPPIPPSTVPGTATILGNAGKARFKGIEAELTAVLFDGFRLSASGALVDPEYVRFADLSGDRSFERFTGVAKKQFSFAADYSADLGAAKLNLHADYSWRSDVPVAEYNFVANPQNQQIIDATTAPAIGLVGARASVEFGDHYEIAVFGRNLTNKRDNISTLLVAPLGYVTGVRNEPTTYGVTATVKF</sequence>
<evidence type="ECO:0000313" key="16">
    <source>
        <dbReference type="EMBL" id="RDV06606.1"/>
    </source>
</evidence>
<keyword evidence="5 11" id="KW-0812">Transmembrane</keyword>
<feature type="chain" id="PRO_5016728539" evidence="13">
    <location>
        <begin position="36"/>
        <end position="827"/>
    </location>
</feature>
<evidence type="ECO:0000256" key="12">
    <source>
        <dbReference type="RuleBase" id="RU003357"/>
    </source>
</evidence>
<organism evidence="16 17">
    <name type="scientific">Sphingorhabdus pulchriflava</name>
    <dbReference type="NCBI Taxonomy" id="2292257"/>
    <lineage>
        <taxon>Bacteria</taxon>
        <taxon>Pseudomonadati</taxon>
        <taxon>Pseudomonadota</taxon>
        <taxon>Alphaproteobacteria</taxon>
        <taxon>Sphingomonadales</taxon>
        <taxon>Sphingomonadaceae</taxon>
        <taxon>Sphingorhabdus</taxon>
    </lineage>
</organism>
<keyword evidence="2 11" id="KW-0813">Transport</keyword>
<evidence type="ECO:0000256" key="8">
    <source>
        <dbReference type="ARBA" id="ARBA00023077"/>
    </source>
</evidence>
<evidence type="ECO:0000256" key="1">
    <source>
        <dbReference type="ARBA" id="ARBA00004571"/>
    </source>
</evidence>
<dbReference type="InterPro" id="IPR036942">
    <property type="entry name" value="Beta-barrel_TonB_sf"/>
</dbReference>
<dbReference type="SUPFAM" id="SSF56935">
    <property type="entry name" value="Porins"/>
    <property type="match status" value="1"/>
</dbReference>
<dbReference type="EMBL" id="QRGP01000001">
    <property type="protein sequence ID" value="RDV06606.1"/>
    <property type="molecule type" value="Genomic_DNA"/>
</dbReference>
<keyword evidence="9 11" id="KW-0472">Membrane</keyword>
<accession>A0A371BG83</accession>
<dbReference type="Pfam" id="PF00593">
    <property type="entry name" value="TonB_dep_Rec_b-barrel"/>
    <property type="match status" value="1"/>
</dbReference>
<evidence type="ECO:0000256" key="4">
    <source>
        <dbReference type="ARBA" id="ARBA00022496"/>
    </source>
</evidence>
<evidence type="ECO:0000313" key="17">
    <source>
        <dbReference type="Proteomes" id="UP000263833"/>
    </source>
</evidence>
<protein>
    <submittedName>
        <fullName evidence="16">TonB-dependent receptor</fullName>
    </submittedName>
</protein>
<dbReference type="OrthoDB" id="7177879at2"/>
<dbReference type="PANTHER" id="PTHR32552">
    <property type="entry name" value="FERRICHROME IRON RECEPTOR-RELATED"/>
    <property type="match status" value="1"/>
</dbReference>
<keyword evidence="10 11" id="KW-0998">Cell outer membrane</keyword>
<dbReference type="GO" id="GO:0009279">
    <property type="term" value="C:cell outer membrane"/>
    <property type="evidence" value="ECO:0007669"/>
    <property type="project" value="UniProtKB-SubCell"/>
</dbReference>
<comment type="caution">
    <text evidence="16">The sequence shown here is derived from an EMBL/GenBank/DDBJ whole genome shotgun (WGS) entry which is preliminary data.</text>
</comment>
<evidence type="ECO:0000256" key="7">
    <source>
        <dbReference type="ARBA" id="ARBA00023065"/>
    </source>
</evidence>
<keyword evidence="4" id="KW-0410">Iron transport</keyword>
<keyword evidence="8 12" id="KW-0798">TonB box</keyword>
<dbReference type="PROSITE" id="PS52016">
    <property type="entry name" value="TONB_DEPENDENT_REC_3"/>
    <property type="match status" value="1"/>
</dbReference>
<keyword evidence="17" id="KW-1185">Reference proteome</keyword>
<proteinExistence type="inferred from homology"/>
<evidence type="ECO:0000256" key="2">
    <source>
        <dbReference type="ARBA" id="ARBA00022448"/>
    </source>
</evidence>
<dbReference type="GO" id="GO:0006826">
    <property type="term" value="P:iron ion transport"/>
    <property type="evidence" value="ECO:0007669"/>
    <property type="project" value="UniProtKB-KW"/>
</dbReference>
<evidence type="ECO:0000256" key="6">
    <source>
        <dbReference type="ARBA" id="ARBA00023004"/>
    </source>
</evidence>
<reference evidence="17" key="1">
    <citation type="submission" date="2018-08" db="EMBL/GenBank/DDBJ databases">
        <authorList>
            <person name="Kim S.-J."/>
            <person name="Jung G.-Y."/>
        </authorList>
    </citation>
    <scope>NUCLEOTIDE SEQUENCE [LARGE SCALE GENOMIC DNA]</scope>
    <source>
        <strain evidence="17">GY_G</strain>
    </source>
</reference>
<dbReference type="Proteomes" id="UP000263833">
    <property type="component" value="Unassembled WGS sequence"/>
</dbReference>
<dbReference type="AlphaFoldDB" id="A0A371BG83"/>
<keyword evidence="7" id="KW-0406">Ion transport</keyword>
<evidence type="ECO:0000256" key="13">
    <source>
        <dbReference type="SAM" id="SignalP"/>
    </source>
</evidence>
<evidence type="ECO:0000259" key="14">
    <source>
        <dbReference type="Pfam" id="PF00593"/>
    </source>
</evidence>
<evidence type="ECO:0000256" key="3">
    <source>
        <dbReference type="ARBA" id="ARBA00022452"/>
    </source>
</evidence>
<dbReference type="InterPro" id="IPR012910">
    <property type="entry name" value="Plug_dom"/>
</dbReference>
<evidence type="ECO:0000256" key="5">
    <source>
        <dbReference type="ARBA" id="ARBA00022692"/>
    </source>
</evidence>
<evidence type="ECO:0000256" key="9">
    <source>
        <dbReference type="ARBA" id="ARBA00023136"/>
    </source>
</evidence>
<feature type="signal peptide" evidence="13">
    <location>
        <begin position="1"/>
        <end position="35"/>
    </location>
</feature>
<evidence type="ECO:0000259" key="15">
    <source>
        <dbReference type="Pfam" id="PF07715"/>
    </source>
</evidence>
<comment type="similarity">
    <text evidence="11 12">Belongs to the TonB-dependent receptor family.</text>
</comment>
<feature type="domain" description="TonB-dependent receptor plug" evidence="15">
    <location>
        <begin position="60"/>
        <end position="169"/>
    </location>
</feature>
<dbReference type="PANTHER" id="PTHR32552:SF81">
    <property type="entry name" value="TONB-DEPENDENT OUTER MEMBRANE RECEPTOR"/>
    <property type="match status" value="1"/>
</dbReference>
<feature type="domain" description="TonB-dependent receptor-like beta-barrel" evidence="14">
    <location>
        <begin position="330"/>
        <end position="791"/>
    </location>
</feature>
<keyword evidence="3 11" id="KW-1134">Transmembrane beta strand</keyword>
<dbReference type="InterPro" id="IPR039426">
    <property type="entry name" value="TonB-dep_rcpt-like"/>
</dbReference>
<gene>
    <name evidence="16" type="ORF">DXH95_04080</name>
</gene>
<keyword evidence="16" id="KW-0675">Receptor</keyword>
<name>A0A371BG83_9SPHN</name>
<dbReference type="RefSeq" id="WP_115548156.1">
    <property type="nucleotide sequence ID" value="NZ_QRGP01000001.1"/>
</dbReference>
<dbReference type="InterPro" id="IPR000531">
    <property type="entry name" value="Beta-barrel_TonB"/>
</dbReference>
<evidence type="ECO:0000256" key="10">
    <source>
        <dbReference type="ARBA" id="ARBA00023237"/>
    </source>
</evidence>
<keyword evidence="6" id="KW-0408">Iron</keyword>
<comment type="subcellular location">
    <subcellularLocation>
        <location evidence="1 11">Cell outer membrane</location>
        <topology evidence="1 11">Multi-pass membrane protein</topology>
    </subcellularLocation>
</comment>
<keyword evidence="13" id="KW-0732">Signal</keyword>
<dbReference type="Pfam" id="PF07715">
    <property type="entry name" value="Plug"/>
    <property type="match status" value="1"/>
</dbReference>
<evidence type="ECO:0000256" key="11">
    <source>
        <dbReference type="PROSITE-ProRule" id="PRU01360"/>
    </source>
</evidence>
<dbReference type="Gene3D" id="2.40.170.20">
    <property type="entry name" value="TonB-dependent receptor, beta-barrel domain"/>
    <property type="match status" value="2"/>
</dbReference>